<evidence type="ECO:0000256" key="1">
    <source>
        <dbReference type="ARBA" id="ARBA00004804"/>
    </source>
</evidence>
<evidence type="ECO:0000256" key="2">
    <source>
        <dbReference type="ARBA" id="ARBA00009935"/>
    </source>
</evidence>
<evidence type="ECO:0000256" key="8">
    <source>
        <dbReference type="HAMAP-Rule" id="MF_00218"/>
    </source>
</evidence>
<dbReference type="EMBL" id="RCWN01000001">
    <property type="protein sequence ID" value="RLQ89149.1"/>
    <property type="molecule type" value="Genomic_DNA"/>
</dbReference>
<comment type="similarity">
    <text evidence="2 8 10">Belongs to the uroporphyrinogen decarboxylase family.</text>
</comment>
<evidence type="ECO:0000256" key="7">
    <source>
        <dbReference type="ARBA" id="ARBA00023244"/>
    </source>
</evidence>
<evidence type="ECO:0000313" key="14">
    <source>
        <dbReference type="Proteomes" id="UP000281094"/>
    </source>
</evidence>
<dbReference type="InterPro" id="IPR000257">
    <property type="entry name" value="Uroporphyrinogen_deCOase"/>
</dbReference>
<dbReference type="PANTHER" id="PTHR21091">
    <property type="entry name" value="METHYLTETRAHYDROFOLATE:HOMOCYSTEINE METHYLTRANSFERASE RELATED"/>
    <property type="match status" value="1"/>
</dbReference>
<name>A0A3L7JFS0_9HYPH</name>
<dbReference type="CDD" id="cd00717">
    <property type="entry name" value="URO-D"/>
    <property type="match status" value="1"/>
</dbReference>
<dbReference type="NCBIfam" id="TIGR01464">
    <property type="entry name" value="hemE"/>
    <property type="match status" value="1"/>
</dbReference>
<dbReference type="Gene3D" id="3.20.20.210">
    <property type="match status" value="1"/>
</dbReference>
<dbReference type="SUPFAM" id="SSF51726">
    <property type="entry name" value="UROD/MetE-like"/>
    <property type="match status" value="1"/>
</dbReference>
<dbReference type="GO" id="GO:0005829">
    <property type="term" value="C:cytosol"/>
    <property type="evidence" value="ECO:0007669"/>
    <property type="project" value="TreeGrafter"/>
</dbReference>
<comment type="caution">
    <text evidence="13">The sequence shown here is derived from an EMBL/GenBank/DDBJ whole genome shotgun (WGS) entry which is preliminary data.</text>
</comment>
<evidence type="ECO:0000256" key="10">
    <source>
        <dbReference type="RuleBase" id="RU004169"/>
    </source>
</evidence>
<keyword evidence="7 8" id="KW-0627">Porphyrin biosynthesis</keyword>
<proteinExistence type="inferred from homology"/>
<keyword evidence="6 8" id="KW-0456">Lyase</keyword>
<evidence type="ECO:0000256" key="9">
    <source>
        <dbReference type="RuleBase" id="RU000554"/>
    </source>
</evidence>
<dbReference type="AlphaFoldDB" id="A0A3L7JFS0"/>
<comment type="catalytic activity">
    <reaction evidence="8 9">
        <text>uroporphyrinogen III + 4 H(+) = coproporphyrinogen III + 4 CO2</text>
        <dbReference type="Rhea" id="RHEA:19865"/>
        <dbReference type="ChEBI" id="CHEBI:15378"/>
        <dbReference type="ChEBI" id="CHEBI:16526"/>
        <dbReference type="ChEBI" id="CHEBI:57308"/>
        <dbReference type="ChEBI" id="CHEBI:57309"/>
        <dbReference type="EC" id="4.1.1.37"/>
    </reaction>
</comment>
<evidence type="ECO:0000256" key="4">
    <source>
        <dbReference type="ARBA" id="ARBA00022490"/>
    </source>
</evidence>
<keyword evidence="5 8" id="KW-0210">Decarboxylase</keyword>
<feature type="site" description="Transition state stabilizer" evidence="8">
    <location>
        <position position="79"/>
    </location>
</feature>
<reference evidence="13 14" key="1">
    <citation type="submission" date="2018-10" db="EMBL/GenBank/DDBJ databases">
        <title>Notoacmeibacter sp. M2BS9Y-3-1, whole genome shotgun sequence.</title>
        <authorList>
            <person name="Tuo L."/>
        </authorList>
    </citation>
    <scope>NUCLEOTIDE SEQUENCE [LARGE SCALE GENOMIC DNA]</scope>
    <source>
        <strain evidence="13 14">M2BS9Y-3-1</strain>
    </source>
</reference>
<sequence>MAVTETDRRIVLDVLRGASAETPPIWVMRQAGRYLPEYKQTRQKAGSFLDLCYNPELATEVTLQPIRRFGFDASILFSDILTVPHALGRDLRFEEGRGPIMTPIAADEIEGLSGVAGFHDRLAPVYETVGRLRKELPAQTTLLGFCGAPWTVATYMIAGHGTPDQAPARMFLYQHPDRMDALLGELARRSSEYLIRQIEAGADAVQIFDSWSGVLDEASFERCCVRPVKLIVEAIRSRFPDVPIIGFPKGAGSLYDGYRQATGVDALGLDWTVPLNQARRLQKDGPVQGNLDPLRLVAGGNALDEGVDAILAALADGPFIYNLGHGITPQAPIENVQRMIDRVRSWPRRARDMN</sequence>
<keyword evidence="4 8" id="KW-0963">Cytoplasm</keyword>
<feature type="binding site" evidence="8">
    <location>
        <position position="325"/>
    </location>
    <ligand>
        <name>substrate</name>
    </ligand>
</feature>
<comment type="caution">
    <text evidence="8">Lacks conserved residue(s) required for the propagation of feature annotation.</text>
</comment>
<dbReference type="PROSITE" id="PS00906">
    <property type="entry name" value="UROD_1"/>
    <property type="match status" value="1"/>
</dbReference>
<evidence type="ECO:0000256" key="3">
    <source>
        <dbReference type="ARBA" id="ARBA00012288"/>
    </source>
</evidence>
<dbReference type="PANTHER" id="PTHR21091:SF169">
    <property type="entry name" value="UROPORPHYRINOGEN DECARBOXYLASE"/>
    <property type="match status" value="1"/>
</dbReference>
<feature type="binding site" evidence="8">
    <location>
        <begin position="29"/>
        <end position="33"/>
    </location>
    <ligand>
        <name>substrate</name>
    </ligand>
</feature>
<feature type="domain" description="Uroporphyrinogen decarboxylase (URO-D)" evidence="12">
    <location>
        <begin position="143"/>
        <end position="159"/>
    </location>
</feature>
<feature type="domain" description="Uroporphyrinogen decarboxylase (URO-D)" evidence="11">
    <location>
        <begin position="24"/>
        <end position="33"/>
    </location>
</feature>
<accession>A0A3L7JFS0</accession>
<dbReference type="UniPathway" id="UPA00251">
    <property type="reaction ID" value="UER00321"/>
</dbReference>
<dbReference type="InterPro" id="IPR038071">
    <property type="entry name" value="UROD/MetE-like_sf"/>
</dbReference>
<feature type="binding site" evidence="8">
    <location>
        <position position="155"/>
    </location>
    <ligand>
        <name>substrate</name>
    </ligand>
</feature>
<dbReference type="PROSITE" id="PS00907">
    <property type="entry name" value="UROD_2"/>
    <property type="match status" value="1"/>
</dbReference>
<dbReference type="Proteomes" id="UP000281094">
    <property type="component" value="Unassembled WGS sequence"/>
</dbReference>
<dbReference type="FunFam" id="3.20.20.210:FF:000007">
    <property type="entry name" value="Uroporphyrinogen decarboxylase"/>
    <property type="match status" value="1"/>
</dbReference>
<evidence type="ECO:0000313" key="13">
    <source>
        <dbReference type="EMBL" id="RLQ89149.1"/>
    </source>
</evidence>
<evidence type="ECO:0000256" key="5">
    <source>
        <dbReference type="ARBA" id="ARBA00022793"/>
    </source>
</evidence>
<keyword evidence="14" id="KW-1185">Reference proteome</keyword>
<dbReference type="EC" id="4.1.1.37" evidence="3 8"/>
<dbReference type="HAMAP" id="MF_00218">
    <property type="entry name" value="URO_D"/>
    <property type="match status" value="1"/>
</dbReference>
<gene>
    <name evidence="8" type="primary">hemE</name>
    <name evidence="13" type="ORF">D8780_13775</name>
</gene>
<comment type="subcellular location">
    <subcellularLocation>
        <location evidence="8">Cytoplasm</location>
    </subcellularLocation>
</comment>
<feature type="binding site" evidence="8">
    <location>
        <position position="210"/>
    </location>
    <ligand>
        <name>substrate</name>
    </ligand>
</feature>
<feature type="binding site" evidence="8">
    <location>
        <position position="79"/>
    </location>
    <ligand>
        <name>substrate</name>
    </ligand>
</feature>
<dbReference type="GO" id="GO:0019353">
    <property type="term" value="P:protoporphyrinogen IX biosynthetic process from glutamate"/>
    <property type="evidence" value="ECO:0007669"/>
    <property type="project" value="TreeGrafter"/>
</dbReference>
<evidence type="ECO:0000256" key="6">
    <source>
        <dbReference type="ARBA" id="ARBA00023239"/>
    </source>
</evidence>
<dbReference type="GO" id="GO:0004853">
    <property type="term" value="F:uroporphyrinogen decarboxylase activity"/>
    <property type="evidence" value="ECO:0007669"/>
    <property type="project" value="UniProtKB-UniRule"/>
</dbReference>
<dbReference type="InterPro" id="IPR006361">
    <property type="entry name" value="Uroporphyrinogen_deCO2ase_HemE"/>
</dbReference>
<dbReference type="Pfam" id="PF01208">
    <property type="entry name" value="URO-D"/>
    <property type="match status" value="1"/>
</dbReference>
<comment type="subunit">
    <text evidence="8">Homodimer.</text>
</comment>
<comment type="pathway">
    <text evidence="1 8 9">Porphyrin-containing compound metabolism; protoporphyrin-IX biosynthesis; coproporphyrinogen-III from 5-aminolevulinate: step 4/4.</text>
</comment>
<evidence type="ECO:0000259" key="12">
    <source>
        <dbReference type="PROSITE" id="PS00907"/>
    </source>
</evidence>
<protein>
    <recommendedName>
        <fullName evidence="3 8">Uroporphyrinogen decarboxylase</fullName>
        <shortName evidence="8">UPD</shortName>
        <shortName evidence="8">URO-D</shortName>
        <ecNumber evidence="3 8">4.1.1.37</ecNumber>
    </recommendedName>
</protein>
<comment type="function">
    <text evidence="8">Catalyzes the decarboxylation of four acetate groups of uroporphyrinogen-III to yield coproporphyrinogen-III.</text>
</comment>
<evidence type="ECO:0000259" key="11">
    <source>
        <dbReference type="PROSITE" id="PS00906"/>
    </source>
</evidence>
<organism evidence="13 14">
    <name type="scientific">Notoacmeibacter ruber</name>
    <dbReference type="NCBI Taxonomy" id="2670375"/>
    <lineage>
        <taxon>Bacteria</taxon>
        <taxon>Pseudomonadati</taxon>
        <taxon>Pseudomonadota</taxon>
        <taxon>Alphaproteobacteria</taxon>
        <taxon>Hyphomicrobiales</taxon>
        <taxon>Notoacmeibacteraceae</taxon>
        <taxon>Notoacmeibacter</taxon>
    </lineage>
</organism>